<proteinExistence type="predicted"/>
<dbReference type="InterPro" id="IPR006439">
    <property type="entry name" value="HAD-SF_hydro_IA"/>
</dbReference>
<dbReference type="NCBIfam" id="TIGR01509">
    <property type="entry name" value="HAD-SF-IA-v3"/>
    <property type="match status" value="1"/>
</dbReference>
<dbReference type="EMBL" id="JASCZI010211806">
    <property type="protein sequence ID" value="MED6196839.1"/>
    <property type="molecule type" value="Genomic_DNA"/>
</dbReference>
<dbReference type="InterPro" id="IPR010237">
    <property type="entry name" value="Pyr-5-nucltdase"/>
</dbReference>
<sequence length="288" mass="32715">MENGHQFQEVSKAKYDCLLFDLDDTLYPYSSGLSVQTAKNIEEYMLQKLCMDPAKLPEVNQSLYKIYGTTMAGLKAIGYDFDYDDFHRSVHGRLPYNLLKPDPVLKGILQSLPIRKIIFTNADHSHAIRALQRLGLEDCFEIIISFDTLNPSNKVNTHVVKDGNESKPVSAEIFDFYKYVCHPDSDVTLPKTPVVCKPFEDAFEKVFEIADIDPKRTLFFDDSTRNLLTAKRLGLDTVVVGTSIRTTGVDHALESIHNIREAFPELWEESEKNEIVKYKVAIETSVIA</sequence>
<accession>A0ABU6XIB3</accession>
<dbReference type="SUPFAM" id="SSF56784">
    <property type="entry name" value="HAD-like"/>
    <property type="match status" value="1"/>
</dbReference>
<dbReference type="PANTHER" id="PTHR12725">
    <property type="entry name" value="HALOACID DEHALOGENASE-LIKE HYDROLASE"/>
    <property type="match status" value="1"/>
</dbReference>
<dbReference type="SFLD" id="SFLDG01132">
    <property type="entry name" value="C1.5.3:_5'-Nucleotidase_Like"/>
    <property type="match status" value="1"/>
</dbReference>
<reference evidence="1 2" key="1">
    <citation type="journal article" date="2023" name="Plants (Basel)">
        <title>Bridging the Gap: Combining Genomics and Transcriptomics Approaches to Understand Stylosanthes scabra, an Orphan Legume from the Brazilian Caatinga.</title>
        <authorList>
            <person name="Ferreira-Neto J.R.C."/>
            <person name="da Silva M.D."/>
            <person name="Binneck E."/>
            <person name="de Melo N.F."/>
            <person name="da Silva R.H."/>
            <person name="de Melo A.L.T.M."/>
            <person name="Pandolfi V."/>
            <person name="Bustamante F.O."/>
            <person name="Brasileiro-Vidal A.C."/>
            <person name="Benko-Iseppon A.M."/>
        </authorList>
    </citation>
    <scope>NUCLEOTIDE SEQUENCE [LARGE SCALE GENOMIC DNA]</scope>
    <source>
        <tissue evidence="1">Leaves</tissue>
    </source>
</reference>
<name>A0ABU6XIB3_9FABA</name>
<dbReference type="NCBIfam" id="TIGR01993">
    <property type="entry name" value="Pyr-5-nucltdase"/>
    <property type="match status" value="1"/>
</dbReference>
<evidence type="ECO:0008006" key="3">
    <source>
        <dbReference type="Google" id="ProtNLM"/>
    </source>
</evidence>
<evidence type="ECO:0000313" key="1">
    <source>
        <dbReference type="EMBL" id="MED6196839.1"/>
    </source>
</evidence>
<dbReference type="Proteomes" id="UP001341840">
    <property type="component" value="Unassembled WGS sequence"/>
</dbReference>
<dbReference type="InterPro" id="IPR023214">
    <property type="entry name" value="HAD_sf"/>
</dbReference>
<dbReference type="SFLD" id="SFLDS00003">
    <property type="entry name" value="Haloacid_Dehalogenase"/>
    <property type="match status" value="1"/>
</dbReference>
<evidence type="ECO:0000313" key="2">
    <source>
        <dbReference type="Proteomes" id="UP001341840"/>
    </source>
</evidence>
<protein>
    <recommendedName>
        <fullName evidence="3">Pyridoxal phosphatase</fullName>
    </recommendedName>
</protein>
<dbReference type="PANTHER" id="PTHR12725:SF113">
    <property type="entry name" value="HALOACID DEHALOGENASE-LIKE HYDROLASE"/>
    <property type="match status" value="1"/>
</dbReference>
<organism evidence="1 2">
    <name type="scientific">Stylosanthes scabra</name>
    <dbReference type="NCBI Taxonomy" id="79078"/>
    <lineage>
        <taxon>Eukaryota</taxon>
        <taxon>Viridiplantae</taxon>
        <taxon>Streptophyta</taxon>
        <taxon>Embryophyta</taxon>
        <taxon>Tracheophyta</taxon>
        <taxon>Spermatophyta</taxon>
        <taxon>Magnoliopsida</taxon>
        <taxon>eudicotyledons</taxon>
        <taxon>Gunneridae</taxon>
        <taxon>Pentapetalae</taxon>
        <taxon>rosids</taxon>
        <taxon>fabids</taxon>
        <taxon>Fabales</taxon>
        <taxon>Fabaceae</taxon>
        <taxon>Papilionoideae</taxon>
        <taxon>50 kb inversion clade</taxon>
        <taxon>dalbergioids sensu lato</taxon>
        <taxon>Dalbergieae</taxon>
        <taxon>Pterocarpus clade</taxon>
        <taxon>Stylosanthes</taxon>
    </lineage>
</organism>
<dbReference type="Gene3D" id="3.40.50.1000">
    <property type="entry name" value="HAD superfamily/HAD-like"/>
    <property type="match status" value="1"/>
</dbReference>
<gene>
    <name evidence="1" type="ORF">PIB30_051080</name>
</gene>
<dbReference type="Pfam" id="PF00702">
    <property type="entry name" value="Hydrolase"/>
    <property type="match status" value="1"/>
</dbReference>
<dbReference type="SFLD" id="SFLDG01129">
    <property type="entry name" value="C1.5:_HAD__Beta-PGM__Phosphata"/>
    <property type="match status" value="1"/>
</dbReference>
<dbReference type="InterPro" id="IPR036412">
    <property type="entry name" value="HAD-like_sf"/>
</dbReference>
<comment type="caution">
    <text evidence="1">The sequence shown here is derived from an EMBL/GenBank/DDBJ whole genome shotgun (WGS) entry which is preliminary data.</text>
</comment>
<keyword evidence="2" id="KW-1185">Reference proteome</keyword>